<dbReference type="AlphaFoldDB" id="A3ZZ21"/>
<dbReference type="EMBL" id="AANZ01000023">
    <property type="protein sequence ID" value="EAQ78245.1"/>
    <property type="molecule type" value="Genomic_DNA"/>
</dbReference>
<feature type="region of interest" description="Disordered" evidence="1">
    <location>
        <begin position="100"/>
        <end position="124"/>
    </location>
</feature>
<organism evidence="3 4">
    <name type="scientific">Blastopirellula marina DSM 3645</name>
    <dbReference type="NCBI Taxonomy" id="314230"/>
    <lineage>
        <taxon>Bacteria</taxon>
        <taxon>Pseudomonadati</taxon>
        <taxon>Planctomycetota</taxon>
        <taxon>Planctomycetia</taxon>
        <taxon>Pirellulales</taxon>
        <taxon>Pirellulaceae</taxon>
        <taxon>Blastopirellula</taxon>
    </lineage>
</organism>
<sequence length="164" mass="17297">MFSFCHSSGATFAALLALASLGLTGCQDSIGAHVTGVVTYQGEPLPFADIRFLPDPMGPRGAIAKTDDAGRYELMFDVDTVGIHPGEYKVVISTRGSAAQAKRQQAPAPSADTADAANPYANNRSSDVIVGGREMLPMKYCSSKQTVLTANVQEGSNTIDFHLD</sequence>
<name>A3ZZ21_9BACT</name>
<keyword evidence="2" id="KW-0732">Signal</keyword>
<dbReference type="Proteomes" id="UP000004358">
    <property type="component" value="Unassembled WGS sequence"/>
</dbReference>
<comment type="caution">
    <text evidence="3">The sequence shown here is derived from an EMBL/GenBank/DDBJ whole genome shotgun (WGS) entry which is preliminary data.</text>
</comment>
<feature type="chain" id="PRO_5002665063" description="Carboxypeptidase regulatory-like domain-containing protein" evidence="2">
    <location>
        <begin position="20"/>
        <end position="164"/>
    </location>
</feature>
<accession>A3ZZ21</accession>
<proteinExistence type="predicted"/>
<feature type="signal peptide" evidence="2">
    <location>
        <begin position="1"/>
        <end position="19"/>
    </location>
</feature>
<dbReference type="HOGENOM" id="CLU_113730_5_0_0"/>
<evidence type="ECO:0000256" key="1">
    <source>
        <dbReference type="SAM" id="MobiDB-lite"/>
    </source>
</evidence>
<dbReference type="RefSeq" id="WP_002651048.1">
    <property type="nucleotide sequence ID" value="NZ_CH672376.1"/>
</dbReference>
<evidence type="ECO:0000256" key="2">
    <source>
        <dbReference type="SAM" id="SignalP"/>
    </source>
</evidence>
<evidence type="ECO:0000313" key="4">
    <source>
        <dbReference type="Proteomes" id="UP000004358"/>
    </source>
</evidence>
<gene>
    <name evidence="3" type="ORF">DSM3645_15750</name>
</gene>
<reference evidence="3 4" key="1">
    <citation type="submission" date="2006-02" db="EMBL/GenBank/DDBJ databases">
        <authorList>
            <person name="Amann R."/>
            <person name="Ferriera S."/>
            <person name="Johnson J."/>
            <person name="Kravitz S."/>
            <person name="Halpern A."/>
            <person name="Remington K."/>
            <person name="Beeson K."/>
            <person name="Tran B."/>
            <person name="Rogers Y.-H."/>
            <person name="Friedman R."/>
            <person name="Venter J.C."/>
        </authorList>
    </citation>
    <scope>NUCLEOTIDE SEQUENCE [LARGE SCALE GENOMIC DNA]</scope>
    <source>
        <strain evidence="3 4">DSM 3645</strain>
    </source>
</reference>
<evidence type="ECO:0000313" key="3">
    <source>
        <dbReference type="EMBL" id="EAQ78245.1"/>
    </source>
</evidence>
<evidence type="ECO:0008006" key="5">
    <source>
        <dbReference type="Google" id="ProtNLM"/>
    </source>
</evidence>
<protein>
    <recommendedName>
        <fullName evidence="5">Carboxypeptidase regulatory-like domain-containing protein</fullName>
    </recommendedName>
</protein>
<feature type="compositionally biased region" description="Low complexity" evidence="1">
    <location>
        <begin position="100"/>
        <end position="117"/>
    </location>
</feature>